<reference evidence="2 3" key="1">
    <citation type="submission" date="2014-04" db="EMBL/GenBank/DDBJ databases">
        <authorList>
            <consortium name="DOE Joint Genome Institute"/>
            <person name="Kuo A."/>
            <person name="Gay G."/>
            <person name="Dore J."/>
            <person name="Kohler A."/>
            <person name="Nagy L.G."/>
            <person name="Floudas D."/>
            <person name="Copeland A."/>
            <person name="Barry K.W."/>
            <person name="Cichocki N."/>
            <person name="Veneault-Fourrey C."/>
            <person name="LaButti K."/>
            <person name="Lindquist E.A."/>
            <person name="Lipzen A."/>
            <person name="Lundell T."/>
            <person name="Morin E."/>
            <person name="Murat C."/>
            <person name="Sun H."/>
            <person name="Tunlid A."/>
            <person name="Henrissat B."/>
            <person name="Grigoriev I.V."/>
            <person name="Hibbett D.S."/>
            <person name="Martin F."/>
            <person name="Nordberg H.P."/>
            <person name="Cantor M.N."/>
            <person name="Hua S.X."/>
        </authorList>
    </citation>
    <scope>NUCLEOTIDE SEQUENCE [LARGE SCALE GENOMIC DNA]</scope>
    <source>
        <strain evidence="3">h7</strain>
    </source>
</reference>
<dbReference type="Proteomes" id="UP000053424">
    <property type="component" value="Unassembled WGS sequence"/>
</dbReference>
<dbReference type="PANTHER" id="PTHR11081:SF75">
    <property type="entry name" value="ENDONUCLEASE, PUTATIVE (AFU_ORTHOLOGUE AFUA_3G13260)-RELATED"/>
    <property type="match status" value="1"/>
</dbReference>
<dbReference type="GO" id="GO:0017108">
    <property type="term" value="F:5'-flap endonuclease activity"/>
    <property type="evidence" value="ECO:0007669"/>
    <property type="project" value="TreeGrafter"/>
</dbReference>
<dbReference type="InterPro" id="IPR029060">
    <property type="entry name" value="PIN-like_dom_sf"/>
</dbReference>
<accession>A0A0C3CM56</accession>
<gene>
    <name evidence="2" type="ORF">M413DRAFT_48000</name>
</gene>
<feature type="non-terminal residue" evidence="2">
    <location>
        <position position="284"/>
    </location>
</feature>
<dbReference type="STRING" id="686832.A0A0C3CM56"/>
<dbReference type="AlphaFoldDB" id="A0A0C3CM56"/>
<dbReference type="SUPFAM" id="SSF88723">
    <property type="entry name" value="PIN domain-like"/>
    <property type="match status" value="1"/>
</dbReference>
<reference evidence="3" key="2">
    <citation type="submission" date="2015-01" db="EMBL/GenBank/DDBJ databases">
        <title>Evolutionary Origins and Diversification of the Mycorrhizal Mutualists.</title>
        <authorList>
            <consortium name="DOE Joint Genome Institute"/>
            <consortium name="Mycorrhizal Genomics Consortium"/>
            <person name="Kohler A."/>
            <person name="Kuo A."/>
            <person name="Nagy L.G."/>
            <person name="Floudas D."/>
            <person name="Copeland A."/>
            <person name="Barry K.W."/>
            <person name="Cichocki N."/>
            <person name="Veneault-Fourrey C."/>
            <person name="LaButti K."/>
            <person name="Lindquist E.A."/>
            <person name="Lipzen A."/>
            <person name="Lundell T."/>
            <person name="Morin E."/>
            <person name="Murat C."/>
            <person name="Riley R."/>
            <person name="Ohm R."/>
            <person name="Sun H."/>
            <person name="Tunlid A."/>
            <person name="Henrissat B."/>
            <person name="Grigoriev I.V."/>
            <person name="Hibbett D.S."/>
            <person name="Martin F."/>
        </authorList>
    </citation>
    <scope>NUCLEOTIDE SEQUENCE [LARGE SCALE GENOMIC DNA]</scope>
    <source>
        <strain evidence="3">h7</strain>
    </source>
</reference>
<sequence length="284" mass="32009">LRIFFNKLCNFRKGAATLIFISDGDGRPEIKRRAKVVNREVWWAAQAIELIGNFRFYHYQAPGEAEAELAQLNYHGLIDGVVTSDSDSLVFSSQLSIPKMSQTTYDDEMVLYTLDSIHRSLSLTLGGLLLFALLSGGDYSNGIYGCGRVVALGLARCGFGDQLLEAIEKDEDPAIFSPRLRGLICTELRENPQGKLDTRHPSLAAQFPDDFPNPEVVKLYHKPVTSWSYNQKLPSQGNWKTREPSIAKITQFCYDNLGWRTESVLKEKLHSHLWEGVFAQMLFS</sequence>
<dbReference type="InterPro" id="IPR006084">
    <property type="entry name" value="XPG/Rad2"/>
</dbReference>
<evidence type="ECO:0000313" key="2">
    <source>
        <dbReference type="EMBL" id="KIM49770.1"/>
    </source>
</evidence>
<proteinExistence type="predicted"/>
<dbReference type="EMBL" id="KN831768">
    <property type="protein sequence ID" value="KIM49770.1"/>
    <property type="molecule type" value="Genomic_DNA"/>
</dbReference>
<dbReference type="GO" id="GO:0006281">
    <property type="term" value="P:DNA repair"/>
    <property type="evidence" value="ECO:0007669"/>
    <property type="project" value="UniProtKB-ARBA"/>
</dbReference>
<dbReference type="PANTHER" id="PTHR11081">
    <property type="entry name" value="FLAP ENDONUCLEASE FAMILY MEMBER"/>
    <property type="match status" value="1"/>
</dbReference>
<dbReference type="SMART" id="SM00484">
    <property type="entry name" value="XPGI"/>
    <property type="match status" value="1"/>
</dbReference>
<dbReference type="PRINTS" id="PR00853">
    <property type="entry name" value="XPGRADSUPER"/>
</dbReference>
<dbReference type="Gene3D" id="3.40.50.1010">
    <property type="entry name" value="5'-nuclease"/>
    <property type="match status" value="1"/>
</dbReference>
<evidence type="ECO:0000313" key="3">
    <source>
        <dbReference type="Proteomes" id="UP000053424"/>
    </source>
</evidence>
<dbReference type="InterPro" id="IPR006086">
    <property type="entry name" value="XPG-I_dom"/>
</dbReference>
<keyword evidence="3" id="KW-1185">Reference proteome</keyword>
<dbReference type="OrthoDB" id="2148513at2759"/>
<dbReference type="SUPFAM" id="SSF47807">
    <property type="entry name" value="5' to 3' exonuclease, C-terminal subdomain"/>
    <property type="match status" value="1"/>
</dbReference>
<feature type="non-terminal residue" evidence="2">
    <location>
        <position position="1"/>
    </location>
</feature>
<organism evidence="2 3">
    <name type="scientific">Hebeloma cylindrosporum</name>
    <dbReference type="NCBI Taxonomy" id="76867"/>
    <lineage>
        <taxon>Eukaryota</taxon>
        <taxon>Fungi</taxon>
        <taxon>Dikarya</taxon>
        <taxon>Basidiomycota</taxon>
        <taxon>Agaricomycotina</taxon>
        <taxon>Agaricomycetes</taxon>
        <taxon>Agaricomycetidae</taxon>
        <taxon>Agaricales</taxon>
        <taxon>Agaricineae</taxon>
        <taxon>Hymenogastraceae</taxon>
        <taxon>Hebeloma</taxon>
    </lineage>
</organism>
<dbReference type="Pfam" id="PF00867">
    <property type="entry name" value="XPG_I"/>
    <property type="match status" value="1"/>
</dbReference>
<evidence type="ECO:0000259" key="1">
    <source>
        <dbReference type="SMART" id="SM00484"/>
    </source>
</evidence>
<dbReference type="HOGENOM" id="CLU_007575_4_0_1"/>
<dbReference type="InterPro" id="IPR036279">
    <property type="entry name" value="5-3_exonuclease_C_sf"/>
</dbReference>
<protein>
    <recommendedName>
        <fullName evidence="1">XPG-I domain-containing protein</fullName>
    </recommendedName>
</protein>
<feature type="domain" description="XPG-I" evidence="1">
    <location>
        <begin position="60"/>
        <end position="123"/>
    </location>
</feature>
<name>A0A0C3CM56_HEBCY</name>